<keyword evidence="6" id="KW-0239">DNA-directed DNA polymerase</keyword>
<keyword evidence="4 11" id="KW-0548">Nucleotidyltransferase</keyword>
<dbReference type="InterPro" id="IPR005790">
    <property type="entry name" value="DNA_polIII_delta"/>
</dbReference>
<dbReference type="InterPro" id="IPR010372">
    <property type="entry name" value="DNA_pol3_delta_N"/>
</dbReference>
<dbReference type="EC" id="2.7.7.7" evidence="1"/>
<dbReference type="RefSeq" id="WP_277733652.1">
    <property type="nucleotide sequence ID" value="NZ_CP120733.1"/>
</dbReference>
<evidence type="ECO:0000256" key="4">
    <source>
        <dbReference type="ARBA" id="ARBA00022695"/>
    </source>
</evidence>
<reference evidence="11 12" key="1">
    <citation type="submission" date="2023-03" db="EMBL/GenBank/DDBJ databases">
        <title>Complete genome sequence of Tepidibacter sp. SWIR-1, isolated from a deep-sea hydrothermal vent.</title>
        <authorList>
            <person name="Li X."/>
        </authorList>
    </citation>
    <scope>NUCLEOTIDE SEQUENCE [LARGE SCALE GENOMIC DNA]</scope>
    <source>
        <strain evidence="11 12">SWIR-1</strain>
    </source>
</reference>
<evidence type="ECO:0000256" key="3">
    <source>
        <dbReference type="ARBA" id="ARBA00022679"/>
    </source>
</evidence>
<dbReference type="InterPro" id="IPR008921">
    <property type="entry name" value="DNA_pol3_clamp-load_cplx_C"/>
</dbReference>
<dbReference type="NCBIfam" id="TIGR01128">
    <property type="entry name" value="holA"/>
    <property type="match status" value="1"/>
</dbReference>
<gene>
    <name evidence="11" type="primary">holA</name>
    <name evidence="11" type="ORF">P4S50_05685</name>
</gene>
<evidence type="ECO:0000313" key="12">
    <source>
        <dbReference type="Proteomes" id="UP001222800"/>
    </source>
</evidence>
<evidence type="ECO:0000256" key="6">
    <source>
        <dbReference type="ARBA" id="ARBA00022932"/>
    </source>
</evidence>
<evidence type="ECO:0000256" key="5">
    <source>
        <dbReference type="ARBA" id="ARBA00022705"/>
    </source>
</evidence>
<accession>A0ABY8EFK8</accession>
<dbReference type="PANTHER" id="PTHR34388:SF1">
    <property type="entry name" value="DNA POLYMERASE III SUBUNIT DELTA"/>
    <property type="match status" value="1"/>
</dbReference>
<feature type="domain" description="DNA polymerase III delta subunit-like C-terminal" evidence="10">
    <location>
        <begin position="221"/>
        <end position="341"/>
    </location>
</feature>
<organism evidence="11 12">
    <name type="scientific">Tepidibacter hydrothermalis</name>
    <dbReference type="NCBI Taxonomy" id="3036126"/>
    <lineage>
        <taxon>Bacteria</taxon>
        <taxon>Bacillati</taxon>
        <taxon>Bacillota</taxon>
        <taxon>Clostridia</taxon>
        <taxon>Peptostreptococcales</taxon>
        <taxon>Peptostreptococcaceae</taxon>
        <taxon>Tepidibacter</taxon>
    </lineage>
</organism>
<evidence type="ECO:0000313" key="11">
    <source>
        <dbReference type="EMBL" id="WFD11566.1"/>
    </source>
</evidence>
<name>A0ABY8EFK8_9FIRM</name>
<dbReference type="SUPFAM" id="SSF48019">
    <property type="entry name" value="post-AAA+ oligomerization domain-like"/>
    <property type="match status" value="1"/>
</dbReference>
<dbReference type="Pfam" id="PF21694">
    <property type="entry name" value="DNA_pol3_delta_C"/>
    <property type="match status" value="1"/>
</dbReference>
<dbReference type="InterPro" id="IPR027417">
    <property type="entry name" value="P-loop_NTPase"/>
</dbReference>
<dbReference type="Gene3D" id="1.10.8.60">
    <property type="match status" value="1"/>
</dbReference>
<feature type="domain" description="DNA polymerase III delta N-terminal" evidence="9">
    <location>
        <begin position="19"/>
        <end position="142"/>
    </location>
</feature>
<dbReference type="Proteomes" id="UP001222800">
    <property type="component" value="Chromosome"/>
</dbReference>
<dbReference type="InterPro" id="IPR048466">
    <property type="entry name" value="DNA_pol3_delta-like_C"/>
</dbReference>
<keyword evidence="3 11" id="KW-0808">Transferase</keyword>
<evidence type="ECO:0000256" key="8">
    <source>
        <dbReference type="ARBA" id="ARBA00049244"/>
    </source>
</evidence>
<protein>
    <recommendedName>
        <fullName evidence="2">DNA polymerase III subunit delta</fullName>
        <ecNumber evidence="1">2.7.7.7</ecNumber>
    </recommendedName>
</protein>
<evidence type="ECO:0000256" key="1">
    <source>
        <dbReference type="ARBA" id="ARBA00012417"/>
    </source>
</evidence>
<keyword evidence="12" id="KW-1185">Reference proteome</keyword>
<dbReference type="Gene3D" id="1.20.272.10">
    <property type="match status" value="1"/>
</dbReference>
<evidence type="ECO:0000256" key="7">
    <source>
        <dbReference type="ARBA" id="ARBA00034754"/>
    </source>
</evidence>
<sequence length="343" mass="39423">MKYGDIIKDIKVNKYEKIYTFYGKESYLIDKLIKKFKESLNGAFIDFNFSTIDGSQTSLDEIISSLETIPFMDDKKIIVIKNFEILTNKRKNFTQQDEEEICKYIKNTPDHAILIFASYSDIDKRKKFSKELGKHGILLNCNKLDNNELLKWAQKKFKKENVQIDNATLNYFLNNLDYQNKNSDKTLRDVENEIIKITSFVGSGKKASTSDIDQLSAKKIENDIFKLIDFIGNKNGSEAIKIFNDMVVKGESPLMVLSMISRQFKIIIQAKTLSSKGESENIIAKSLGIHPYVIKKALIQSRKFDNSTIIRLQNELLRADHSIKNGLKKDILALEIIISKFCI</sequence>
<dbReference type="Pfam" id="PF06144">
    <property type="entry name" value="DNA_pol3_delta"/>
    <property type="match status" value="1"/>
</dbReference>
<comment type="catalytic activity">
    <reaction evidence="8">
        <text>DNA(n) + a 2'-deoxyribonucleoside 5'-triphosphate = DNA(n+1) + diphosphate</text>
        <dbReference type="Rhea" id="RHEA:22508"/>
        <dbReference type="Rhea" id="RHEA-COMP:17339"/>
        <dbReference type="Rhea" id="RHEA-COMP:17340"/>
        <dbReference type="ChEBI" id="CHEBI:33019"/>
        <dbReference type="ChEBI" id="CHEBI:61560"/>
        <dbReference type="ChEBI" id="CHEBI:173112"/>
        <dbReference type="EC" id="2.7.7.7"/>
    </reaction>
</comment>
<keyword evidence="5" id="KW-0235">DNA replication</keyword>
<evidence type="ECO:0000259" key="9">
    <source>
        <dbReference type="Pfam" id="PF06144"/>
    </source>
</evidence>
<dbReference type="SUPFAM" id="SSF52540">
    <property type="entry name" value="P-loop containing nucleoside triphosphate hydrolases"/>
    <property type="match status" value="1"/>
</dbReference>
<dbReference type="PANTHER" id="PTHR34388">
    <property type="entry name" value="DNA POLYMERASE III SUBUNIT DELTA"/>
    <property type="match status" value="1"/>
</dbReference>
<dbReference type="GO" id="GO:0003887">
    <property type="term" value="F:DNA-directed DNA polymerase activity"/>
    <property type="evidence" value="ECO:0007669"/>
    <property type="project" value="UniProtKB-EC"/>
</dbReference>
<evidence type="ECO:0000259" key="10">
    <source>
        <dbReference type="Pfam" id="PF21694"/>
    </source>
</evidence>
<dbReference type="Gene3D" id="3.40.50.300">
    <property type="entry name" value="P-loop containing nucleotide triphosphate hydrolases"/>
    <property type="match status" value="1"/>
</dbReference>
<comment type="similarity">
    <text evidence="7">Belongs to the DNA polymerase HolA subunit family.</text>
</comment>
<dbReference type="EMBL" id="CP120733">
    <property type="protein sequence ID" value="WFD11566.1"/>
    <property type="molecule type" value="Genomic_DNA"/>
</dbReference>
<proteinExistence type="inferred from homology"/>
<evidence type="ECO:0000256" key="2">
    <source>
        <dbReference type="ARBA" id="ARBA00017703"/>
    </source>
</evidence>